<feature type="compositionally biased region" description="Pro residues" evidence="1">
    <location>
        <begin position="65"/>
        <end position="74"/>
    </location>
</feature>
<comment type="caution">
    <text evidence="2">The sequence shown here is derived from an EMBL/GenBank/DDBJ whole genome shotgun (WGS) entry which is preliminary data.</text>
</comment>
<gene>
    <name evidence="2" type="ORF">GL263_17335</name>
</gene>
<feature type="region of interest" description="Disordered" evidence="1">
    <location>
        <begin position="53"/>
        <end position="117"/>
    </location>
</feature>
<evidence type="ECO:0008006" key="4">
    <source>
        <dbReference type="Google" id="ProtNLM"/>
    </source>
</evidence>
<evidence type="ECO:0000256" key="1">
    <source>
        <dbReference type="SAM" id="MobiDB-lite"/>
    </source>
</evidence>
<name>A0ABR6EJ23_9ACTN</name>
<dbReference type="Proteomes" id="UP000766698">
    <property type="component" value="Unassembled WGS sequence"/>
</dbReference>
<dbReference type="RefSeq" id="WP_228456583.1">
    <property type="nucleotide sequence ID" value="NZ_WMLF01000264.1"/>
</dbReference>
<organism evidence="2 3">
    <name type="scientific">Streptomyces durbertensis</name>
    <dbReference type="NCBI Taxonomy" id="2448886"/>
    <lineage>
        <taxon>Bacteria</taxon>
        <taxon>Bacillati</taxon>
        <taxon>Actinomycetota</taxon>
        <taxon>Actinomycetes</taxon>
        <taxon>Kitasatosporales</taxon>
        <taxon>Streptomycetaceae</taxon>
        <taxon>Streptomyces</taxon>
    </lineage>
</organism>
<accession>A0ABR6EJ23</accession>
<feature type="region of interest" description="Disordered" evidence="1">
    <location>
        <begin position="1"/>
        <end position="22"/>
    </location>
</feature>
<reference evidence="3" key="1">
    <citation type="journal article" date="2020" name="Syst. Appl. Microbiol.">
        <title>Streptomyces alkaliterrae sp. nov., isolated from an alkaline soil, and emended descriptions of Streptomyces alkaliphilus, Streptomyces calidiresistens and Streptomyces durbertensis.</title>
        <authorList>
            <person name="Swiecimska M."/>
            <person name="Golinska P."/>
            <person name="Nouioui I."/>
            <person name="Wypij M."/>
            <person name="Rai M."/>
            <person name="Sangal V."/>
            <person name="Goodfellow M."/>
        </authorList>
    </citation>
    <scope>NUCLEOTIDE SEQUENCE [LARGE SCALE GENOMIC DNA]</scope>
    <source>
        <strain evidence="3">DSM 104538</strain>
    </source>
</reference>
<evidence type="ECO:0000313" key="2">
    <source>
        <dbReference type="EMBL" id="MBB1245321.1"/>
    </source>
</evidence>
<dbReference type="EMBL" id="WMLF01000264">
    <property type="protein sequence ID" value="MBB1245321.1"/>
    <property type="molecule type" value="Genomic_DNA"/>
</dbReference>
<keyword evidence="3" id="KW-1185">Reference proteome</keyword>
<proteinExistence type="predicted"/>
<protein>
    <recommendedName>
        <fullName evidence="4">Lipoprotein CseA</fullName>
    </recommendedName>
</protein>
<evidence type="ECO:0000313" key="3">
    <source>
        <dbReference type="Proteomes" id="UP000766698"/>
    </source>
</evidence>
<sequence length="267" mass="28021">MTAARPFPRTTSRGSGRAPGRRWPTLALCGMLLLTVAGCAGAEGVRVEQSAAADAVPDSRATPLPAAPATPEPASPDGEESSAADPAPKTSSGDAAAGKPDASRLYRPSAAPVSPPGAQRELDVIALLKADPAVDKQVKEYLYPCAGTAWPVDVAYGRLTGMDAADVVVNVSACADGTGVGSYVYRETPSGQYVNVFTEEEASVYAEVDRNSLRVYQDIYLGEDPMCCPTGQDVVTYVWRGGRFAELDRVYKDYPKPSASGRRDGEG</sequence>